<accession>A0A1B4FSZ9</accession>
<proteinExistence type="predicted"/>
<protein>
    <submittedName>
        <fullName evidence="1">Uncharacterized protein</fullName>
    </submittedName>
</protein>
<organism evidence="1 2">
    <name type="scientific">Burkholderia mayonis</name>
    <dbReference type="NCBI Taxonomy" id="1385591"/>
    <lineage>
        <taxon>Bacteria</taxon>
        <taxon>Pseudomonadati</taxon>
        <taxon>Pseudomonadota</taxon>
        <taxon>Betaproteobacteria</taxon>
        <taxon>Burkholderiales</taxon>
        <taxon>Burkholderiaceae</taxon>
        <taxon>Burkholderia</taxon>
        <taxon>pseudomallei group</taxon>
    </lineage>
</organism>
<reference evidence="1 2" key="1">
    <citation type="submission" date="2015-12" db="EMBL/GenBank/DDBJ databases">
        <title>Diversity of Burkholderia near neighbor genomes.</title>
        <authorList>
            <person name="Sahl J."/>
            <person name="Wagner D."/>
            <person name="Keim P."/>
        </authorList>
    </citation>
    <scope>NUCLEOTIDE SEQUENCE [LARGE SCALE GENOMIC DNA]</scope>
    <source>
        <strain evidence="1 2">BDU8</strain>
    </source>
</reference>
<evidence type="ECO:0000313" key="2">
    <source>
        <dbReference type="Proteomes" id="UP000067711"/>
    </source>
</evidence>
<dbReference type="AlphaFoldDB" id="A0A1B4FSZ9"/>
<dbReference type="EMBL" id="CP013388">
    <property type="protein sequence ID" value="AOJ06771.1"/>
    <property type="molecule type" value="Genomic_DNA"/>
</dbReference>
<evidence type="ECO:0000313" key="1">
    <source>
        <dbReference type="EMBL" id="AOJ06771.1"/>
    </source>
</evidence>
<name>A0A1B4FSZ9_9BURK</name>
<gene>
    <name evidence="1" type="ORF">WS71_05120</name>
</gene>
<sequence>MLQHACTCNDVLPPRVAGCARCAFARLIDLEARRLPVERRVGDVAGRIVAALLAAFGKDGARPLDIPVVAAHDVLAIAKGIVDVLASAATPTRPRSKRACCARCTAICAQCAMDRLRERRFSCESARRGIRQTKAATRRARVTGDPIAVHLANGRRRYGHAAASPASC</sequence>
<dbReference type="Proteomes" id="UP000067711">
    <property type="component" value="Chromosome 2"/>
</dbReference>